<keyword evidence="2" id="KW-0723">Serine/threonine-protein kinase</keyword>
<evidence type="ECO:0000256" key="6">
    <source>
        <dbReference type="ARBA" id="ARBA00022840"/>
    </source>
</evidence>
<name>A0A2P2J915_RHIMU</name>
<dbReference type="FunFam" id="3.30.200.20:FF:000162">
    <property type="entry name" value="Adenine nucleotide alpha hydrolase-like domain kinase"/>
    <property type="match status" value="1"/>
</dbReference>
<evidence type="ECO:0000256" key="4">
    <source>
        <dbReference type="ARBA" id="ARBA00022741"/>
    </source>
</evidence>
<proteinExistence type="predicted"/>
<feature type="compositionally biased region" description="Polar residues" evidence="9">
    <location>
        <begin position="251"/>
        <end position="269"/>
    </location>
</feature>
<evidence type="ECO:0000313" key="11">
    <source>
        <dbReference type="EMBL" id="MBW89943.1"/>
    </source>
</evidence>
<dbReference type="InterPro" id="IPR001245">
    <property type="entry name" value="Ser-Thr/Tyr_kinase_cat_dom"/>
</dbReference>
<feature type="region of interest" description="Disordered" evidence="9">
    <location>
        <begin position="230"/>
        <end position="269"/>
    </location>
</feature>
<keyword evidence="4" id="KW-0547">Nucleotide-binding</keyword>
<keyword evidence="6" id="KW-0067">ATP-binding</keyword>
<feature type="domain" description="Protein kinase" evidence="10">
    <location>
        <begin position="450"/>
        <end position="739"/>
    </location>
</feature>
<sequence>MGAPRTHADIYIYIHIITHKKRKKEPNSTYYCSIFLRATETQRKSMFPDKIEPSIKQRGAAHTSADKVVVAVKAENVISKTALAWALTHVVHPGDCVTLLAVFSDDKNGKRFWNFPRFAGDCGKSQRESSPDRVCEISESCSRMVLQFHNQIEVGVRVKVVSSTTGIAVAAEAKRNEAKWVVLDKKLKKELKHCMAELRCNIVSMKGPQAKVLRLNLGCSDGIQTPYFSAASTPDKEAQKLQGHGMLKHSTPASSPEEPNTSYSRTGTGLSLSSNTVMPAFLPYKQNPLFEGLHRRKDMPIDDQNVVNDRNATLDSDKERLIPLTTNPISSVASNHKSVFWIPQNDKDDKKTLETQKGRNKYKNRFPTSRTLLDKFVQYDQDIKIGTIGLSQSYQNDYILSSSIRSPVSSGRTYSMPPPLCSLCQNKAPVFGKPPRQFSYEELQEATGGFSDMNFLARGGFGNVYKGVLRDGQVVAVKLLKSNAYGDDDDFSREVRVLSCAQHRNVVLLIGYCIDRKNRILVYEYICNGSLDFHLHENEGSCLDWQSRMKIATGTARGLRYLHEDCRVGCIVHRDMWPNNILVTHDFEPLVADFGLARWQSEWNISAPVQVIGTPGFLAPEYVDGTKITERVDVYAFGVVLLELMTGRRIGELQFHKGQHSLSDWFHPLAMLEPTHVLTSIYQLLDPCLILEQLHEFSYQIQAMARAAALCLSRNPEVRPPMSKVLRMLEGGDLAVPFGLDLNTVGNRSGHLPDVSSQTQAEIRKSHSRKFSH</sequence>
<feature type="region of interest" description="Disordered" evidence="9">
    <location>
        <begin position="749"/>
        <end position="773"/>
    </location>
</feature>
<dbReference type="Gene3D" id="1.10.510.10">
    <property type="entry name" value="Transferase(Phosphotransferase) domain 1"/>
    <property type="match status" value="1"/>
</dbReference>
<dbReference type="PROSITE" id="PS50011">
    <property type="entry name" value="PROTEIN_KINASE_DOM"/>
    <property type="match status" value="1"/>
</dbReference>
<evidence type="ECO:0000256" key="5">
    <source>
        <dbReference type="ARBA" id="ARBA00022777"/>
    </source>
</evidence>
<evidence type="ECO:0000256" key="8">
    <source>
        <dbReference type="ARBA" id="ARBA00048679"/>
    </source>
</evidence>
<dbReference type="InterPro" id="IPR011009">
    <property type="entry name" value="Kinase-like_dom_sf"/>
</dbReference>
<dbReference type="CDD" id="cd14066">
    <property type="entry name" value="STKc_IRAK"/>
    <property type="match status" value="1"/>
</dbReference>
<evidence type="ECO:0000256" key="3">
    <source>
        <dbReference type="ARBA" id="ARBA00022679"/>
    </source>
</evidence>
<evidence type="ECO:0000259" key="10">
    <source>
        <dbReference type="PROSITE" id="PS50011"/>
    </source>
</evidence>
<dbReference type="SUPFAM" id="SSF56112">
    <property type="entry name" value="Protein kinase-like (PK-like)"/>
    <property type="match status" value="1"/>
</dbReference>
<dbReference type="Gene3D" id="3.30.200.20">
    <property type="entry name" value="Phosphorylase Kinase, domain 1"/>
    <property type="match status" value="1"/>
</dbReference>
<dbReference type="EMBL" id="GGEC01009460">
    <property type="protein sequence ID" value="MBW89943.1"/>
    <property type="molecule type" value="Transcribed_RNA"/>
</dbReference>
<dbReference type="InterPro" id="IPR000719">
    <property type="entry name" value="Prot_kinase_dom"/>
</dbReference>
<dbReference type="PANTHER" id="PTHR47989:SF14">
    <property type="entry name" value="INACTIVE PROTEIN KINASE SELMODRAFT_444075"/>
    <property type="match status" value="1"/>
</dbReference>
<dbReference type="GO" id="GO:0004674">
    <property type="term" value="F:protein serine/threonine kinase activity"/>
    <property type="evidence" value="ECO:0007669"/>
    <property type="project" value="UniProtKB-KW"/>
</dbReference>
<evidence type="ECO:0000256" key="1">
    <source>
        <dbReference type="ARBA" id="ARBA00012513"/>
    </source>
</evidence>
<dbReference type="Pfam" id="PF07714">
    <property type="entry name" value="PK_Tyr_Ser-Thr"/>
    <property type="match status" value="1"/>
</dbReference>
<keyword evidence="5 11" id="KW-0418">Kinase</keyword>
<evidence type="ECO:0000256" key="9">
    <source>
        <dbReference type="SAM" id="MobiDB-lite"/>
    </source>
</evidence>
<comment type="catalytic activity">
    <reaction evidence="7">
        <text>L-threonyl-[protein] + ATP = O-phospho-L-threonyl-[protein] + ADP + H(+)</text>
        <dbReference type="Rhea" id="RHEA:46608"/>
        <dbReference type="Rhea" id="RHEA-COMP:11060"/>
        <dbReference type="Rhea" id="RHEA-COMP:11605"/>
        <dbReference type="ChEBI" id="CHEBI:15378"/>
        <dbReference type="ChEBI" id="CHEBI:30013"/>
        <dbReference type="ChEBI" id="CHEBI:30616"/>
        <dbReference type="ChEBI" id="CHEBI:61977"/>
        <dbReference type="ChEBI" id="CHEBI:456216"/>
        <dbReference type="EC" id="2.7.11.1"/>
    </reaction>
</comment>
<organism evidence="11">
    <name type="scientific">Rhizophora mucronata</name>
    <name type="common">Asiatic mangrove</name>
    <dbReference type="NCBI Taxonomy" id="61149"/>
    <lineage>
        <taxon>Eukaryota</taxon>
        <taxon>Viridiplantae</taxon>
        <taxon>Streptophyta</taxon>
        <taxon>Embryophyta</taxon>
        <taxon>Tracheophyta</taxon>
        <taxon>Spermatophyta</taxon>
        <taxon>Magnoliopsida</taxon>
        <taxon>eudicotyledons</taxon>
        <taxon>Gunneridae</taxon>
        <taxon>Pentapetalae</taxon>
        <taxon>rosids</taxon>
        <taxon>fabids</taxon>
        <taxon>Malpighiales</taxon>
        <taxon>Rhizophoraceae</taxon>
        <taxon>Rhizophora</taxon>
    </lineage>
</organism>
<comment type="catalytic activity">
    <reaction evidence="8">
        <text>L-seryl-[protein] + ATP = O-phospho-L-seryl-[protein] + ADP + H(+)</text>
        <dbReference type="Rhea" id="RHEA:17989"/>
        <dbReference type="Rhea" id="RHEA-COMP:9863"/>
        <dbReference type="Rhea" id="RHEA-COMP:11604"/>
        <dbReference type="ChEBI" id="CHEBI:15378"/>
        <dbReference type="ChEBI" id="CHEBI:29999"/>
        <dbReference type="ChEBI" id="CHEBI:30616"/>
        <dbReference type="ChEBI" id="CHEBI:83421"/>
        <dbReference type="ChEBI" id="CHEBI:456216"/>
        <dbReference type="EC" id="2.7.11.1"/>
    </reaction>
</comment>
<accession>A0A2P2J915</accession>
<dbReference type="GO" id="GO:0005524">
    <property type="term" value="F:ATP binding"/>
    <property type="evidence" value="ECO:0007669"/>
    <property type="project" value="UniProtKB-KW"/>
</dbReference>
<dbReference type="PANTHER" id="PTHR47989">
    <property type="entry name" value="OS01G0750732 PROTEIN"/>
    <property type="match status" value="1"/>
</dbReference>
<keyword evidence="3" id="KW-0808">Transferase</keyword>
<reference evidence="11" key="1">
    <citation type="submission" date="2018-02" db="EMBL/GenBank/DDBJ databases">
        <title>Rhizophora mucronata_Transcriptome.</title>
        <authorList>
            <person name="Meera S.P."/>
            <person name="Sreeshan A."/>
            <person name="Augustine A."/>
        </authorList>
    </citation>
    <scope>NUCLEOTIDE SEQUENCE</scope>
    <source>
        <tissue evidence="11">Leaf</tissue>
    </source>
</reference>
<dbReference type="FunFam" id="1.10.510.10:FF:001023">
    <property type="entry name" value="Os07g0541700 protein"/>
    <property type="match status" value="1"/>
</dbReference>
<dbReference type="EC" id="2.7.11.1" evidence="1"/>
<protein>
    <recommendedName>
        <fullName evidence="1">non-specific serine/threonine protein kinase</fullName>
        <ecNumber evidence="1">2.7.11.1</ecNumber>
    </recommendedName>
</protein>
<dbReference type="AlphaFoldDB" id="A0A2P2J915"/>
<evidence type="ECO:0000256" key="7">
    <source>
        <dbReference type="ARBA" id="ARBA00047899"/>
    </source>
</evidence>
<evidence type="ECO:0000256" key="2">
    <source>
        <dbReference type="ARBA" id="ARBA00022527"/>
    </source>
</evidence>